<dbReference type="Proteomes" id="UP001156856">
    <property type="component" value="Unassembled WGS sequence"/>
</dbReference>
<evidence type="ECO:0000313" key="12">
    <source>
        <dbReference type="Proteomes" id="UP000321960"/>
    </source>
</evidence>
<dbReference type="AlphaFoldDB" id="A0A512J5S5"/>
<sequence length="222" mass="23517">MIRSSAAKPAPEAAEPPTVHVVDDDPAIRDALSSLFRSVGLAVQAVASVAEFLGSPRPGTPGCLVVDVRLPGLSGLDFQGQMAGLGIRMPIILMTGHGDIPMSVRAMKAGAVDFLAKPFRDQDMLDAVAVALERDARRRDAETAHEALAALYETLTQREREVLAQVTAGLMNKQVAGNLGLSEITVKIHRGNVMRKMSARSLADLVRMAEALGIRTGGQTSV</sequence>
<dbReference type="EMBL" id="BSPK01000024">
    <property type="protein sequence ID" value="GLS63535.1"/>
    <property type="molecule type" value="Genomic_DNA"/>
</dbReference>
<keyword evidence="13" id="KW-1185">Reference proteome</keyword>
<feature type="compositionally biased region" description="Low complexity" evidence="7">
    <location>
        <begin position="1"/>
        <end position="17"/>
    </location>
</feature>
<reference evidence="13" key="2">
    <citation type="journal article" date="2019" name="Int. J. Syst. Evol. Microbiol.">
        <title>The Global Catalogue of Microorganisms (GCM) 10K type strain sequencing project: providing services to taxonomists for standard genome sequencing and annotation.</title>
        <authorList>
            <consortium name="The Broad Institute Genomics Platform"/>
            <consortium name="The Broad Institute Genome Sequencing Center for Infectious Disease"/>
            <person name="Wu L."/>
            <person name="Ma J."/>
        </authorList>
    </citation>
    <scope>NUCLEOTIDE SEQUENCE [LARGE SCALE GENOMIC DNA]</scope>
    <source>
        <strain evidence="13">NBRC 107715</strain>
    </source>
</reference>
<dbReference type="RefSeq" id="WP_147026901.1">
    <property type="nucleotide sequence ID" value="NZ_BJZU01000066.1"/>
</dbReference>
<dbReference type="Proteomes" id="UP000321960">
    <property type="component" value="Unassembled WGS sequence"/>
</dbReference>
<proteinExistence type="predicted"/>
<dbReference type="InterPro" id="IPR001789">
    <property type="entry name" value="Sig_transdc_resp-reg_receiver"/>
</dbReference>
<comment type="caution">
    <text evidence="10">The sequence shown here is derived from an EMBL/GenBank/DDBJ whole genome shotgun (WGS) entry which is preliminary data.</text>
</comment>
<dbReference type="CDD" id="cd06170">
    <property type="entry name" value="LuxR_C_like"/>
    <property type="match status" value="1"/>
</dbReference>
<dbReference type="SUPFAM" id="SSF52172">
    <property type="entry name" value="CheY-like"/>
    <property type="match status" value="1"/>
</dbReference>
<evidence type="ECO:0000256" key="4">
    <source>
        <dbReference type="ARBA" id="ARBA00023125"/>
    </source>
</evidence>
<evidence type="ECO:0000256" key="7">
    <source>
        <dbReference type="SAM" id="MobiDB-lite"/>
    </source>
</evidence>
<dbReference type="PANTHER" id="PTHR44688">
    <property type="entry name" value="DNA-BINDING TRANSCRIPTIONAL ACTIVATOR DEVR_DOSR"/>
    <property type="match status" value="1"/>
</dbReference>
<dbReference type="InterPro" id="IPR036388">
    <property type="entry name" value="WH-like_DNA-bd_sf"/>
</dbReference>
<evidence type="ECO:0000313" key="10">
    <source>
        <dbReference type="EMBL" id="GEP05326.1"/>
    </source>
</evidence>
<evidence type="ECO:0000256" key="3">
    <source>
        <dbReference type="ARBA" id="ARBA00023015"/>
    </source>
</evidence>
<evidence type="ECO:0000259" key="9">
    <source>
        <dbReference type="PROSITE" id="PS50110"/>
    </source>
</evidence>
<dbReference type="Gene3D" id="3.40.50.2300">
    <property type="match status" value="1"/>
</dbReference>
<dbReference type="SMART" id="SM00448">
    <property type="entry name" value="REC"/>
    <property type="match status" value="1"/>
</dbReference>
<evidence type="ECO:0000256" key="1">
    <source>
        <dbReference type="ARBA" id="ARBA00022553"/>
    </source>
</evidence>
<keyword evidence="2" id="KW-0902">Two-component regulatory system</keyword>
<dbReference type="InterPro" id="IPR011006">
    <property type="entry name" value="CheY-like_superfamily"/>
</dbReference>
<dbReference type="GO" id="GO:0000160">
    <property type="term" value="P:phosphorelay signal transduction system"/>
    <property type="evidence" value="ECO:0007669"/>
    <property type="project" value="UniProtKB-KW"/>
</dbReference>
<keyword evidence="4 10" id="KW-0238">DNA-binding</keyword>
<evidence type="ECO:0000313" key="11">
    <source>
        <dbReference type="EMBL" id="GLS63535.1"/>
    </source>
</evidence>
<feature type="domain" description="HTH luxR-type" evidence="8">
    <location>
        <begin position="148"/>
        <end position="213"/>
    </location>
</feature>
<dbReference type="OrthoDB" id="9782655at2"/>
<evidence type="ECO:0000256" key="5">
    <source>
        <dbReference type="ARBA" id="ARBA00023163"/>
    </source>
</evidence>
<dbReference type="GO" id="GO:0006355">
    <property type="term" value="P:regulation of DNA-templated transcription"/>
    <property type="evidence" value="ECO:0007669"/>
    <property type="project" value="InterPro"/>
</dbReference>
<protein>
    <submittedName>
        <fullName evidence="10">DNA-binding response regulator</fullName>
    </submittedName>
</protein>
<dbReference type="PROSITE" id="PS50110">
    <property type="entry name" value="RESPONSE_REGULATORY"/>
    <property type="match status" value="1"/>
</dbReference>
<reference evidence="11" key="4">
    <citation type="submission" date="2023-01" db="EMBL/GenBank/DDBJ databases">
        <title>Draft genome sequence of Methylobacterium oxalidis strain NBRC 107715.</title>
        <authorList>
            <person name="Sun Q."/>
            <person name="Mori K."/>
        </authorList>
    </citation>
    <scope>NUCLEOTIDE SEQUENCE</scope>
    <source>
        <strain evidence="11">NBRC 107715</strain>
    </source>
</reference>
<evidence type="ECO:0000259" key="8">
    <source>
        <dbReference type="PROSITE" id="PS50043"/>
    </source>
</evidence>
<feature type="region of interest" description="Disordered" evidence="7">
    <location>
        <begin position="1"/>
        <end position="20"/>
    </location>
</feature>
<reference evidence="11" key="1">
    <citation type="journal article" date="2014" name="Int. J. Syst. Evol. Microbiol.">
        <title>Complete genome of a new Firmicutes species belonging to the dominant human colonic microbiota ('Ruminococcus bicirculans') reveals two chromosomes and a selective capacity to utilize plant glucans.</title>
        <authorList>
            <consortium name="NISC Comparative Sequencing Program"/>
            <person name="Wegmann U."/>
            <person name="Louis P."/>
            <person name="Goesmann A."/>
            <person name="Henrissat B."/>
            <person name="Duncan S.H."/>
            <person name="Flint H.J."/>
        </authorList>
    </citation>
    <scope>NUCLEOTIDE SEQUENCE</scope>
    <source>
        <strain evidence="11">NBRC 107715</strain>
    </source>
</reference>
<dbReference type="PANTHER" id="PTHR44688:SF16">
    <property type="entry name" value="DNA-BINDING TRANSCRIPTIONAL ACTIVATOR DEVR_DOSR"/>
    <property type="match status" value="1"/>
</dbReference>
<keyword evidence="1 6" id="KW-0597">Phosphoprotein</keyword>
<dbReference type="PROSITE" id="PS50043">
    <property type="entry name" value="HTH_LUXR_2"/>
    <property type="match status" value="1"/>
</dbReference>
<evidence type="ECO:0000313" key="13">
    <source>
        <dbReference type="Proteomes" id="UP001156856"/>
    </source>
</evidence>
<name>A0A512J5S5_9HYPH</name>
<dbReference type="InterPro" id="IPR000792">
    <property type="entry name" value="Tscrpt_reg_LuxR_C"/>
</dbReference>
<dbReference type="Pfam" id="PF00072">
    <property type="entry name" value="Response_reg"/>
    <property type="match status" value="1"/>
</dbReference>
<feature type="domain" description="Response regulatory" evidence="9">
    <location>
        <begin position="18"/>
        <end position="132"/>
    </location>
</feature>
<accession>A0A512J5S5</accession>
<dbReference type="PRINTS" id="PR00038">
    <property type="entry name" value="HTHLUXR"/>
</dbReference>
<dbReference type="FunFam" id="3.40.50.2300:FF:000018">
    <property type="entry name" value="DNA-binding transcriptional regulator NtrC"/>
    <property type="match status" value="1"/>
</dbReference>
<organism evidence="10 12">
    <name type="scientific">Methylobacterium oxalidis</name>
    <dbReference type="NCBI Taxonomy" id="944322"/>
    <lineage>
        <taxon>Bacteria</taxon>
        <taxon>Pseudomonadati</taxon>
        <taxon>Pseudomonadota</taxon>
        <taxon>Alphaproteobacteria</taxon>
        <taxon>Hyphomicrobiales</taxon>
        <taxon>Methylobacteriaceae</taxon>
        <taxon>Methylobacterium</taxon>
    </lineage>
</organism>
<dbReference type="GO" id="GO:0003677">
    <property type="term" value="F:DNA binding"/>
    <property type="evidence" value="ECO:0007669"/>
    <property type="project" value="UniProtKB-KW"/>
</dbReference>
<keyword evidence="3" id="KW-0805">Transcription regulation</keyword>
<reference evidence="10 12" key="3">
    <citation type="submission" date="2019-07" db="EMBL/GenBank/DDBJ databases">
        <title>Whole genome shotgun sequence of Methylobacterium oxalidis NBRC 107715.</title>
        <authorList>
            <person name="Hosoyama A."/>
            <person name="Uohara A."/>
            <person name="Ohji S."/>
            <person name="Ichikawa N."/>
        </authorList>
    </citation>
    <scope>NUCLEOTIDE SEQUENCE [LARGE SCALE GENOMIC DNA]</scope>
    <source>
        <strain evidence="10 12">NBRC 107715</strain>
    </source>
</reference>
<dbReference type="Gene3D" id="1.10.10.10">
    <property type="entry name" value="Winged helix-like DNA-binding domain superfamily/Winged helix DNA-binding domain"/>
    <property type="match status" value="1"/>
</dbReference>
<dbReference type="CDD" id="cd17537">
    <property type="entry name" value="REC_FixJ"/>
    <property type="match status" value="1"/>
</dbReference>
<evidence type="ECO:0000256" key="6">
    <source>
        <dbReference type="PROSITE-ProRule" id="PRU00169"/>
    </source>
</evidence>
<keyword evidence="5" id="KW-0804">Transcription</keyword>
<dbReference type="SMART" id="SM00421">
    <property type="entry name" value="HTH_LUXR"/>
    <property type="match status" value="1"/>
</dbReference>
<dbReference type="EMBL" id="BJZU01000066">
    <property type="protein sequence ID" value="GEP05326.1"/>
    <property type="molecule type" value="Genomic_DNA"/>
</dbReference>
<dbReference type="Pfam" id="PF00196">
    <property type="entry name" value="GerE"/>
    <property type="match status" value="1"/>
</dbReference>
<gene>
    <name evidence="11" type="ORF">GCM10007888_19160</name>
    <name evidence="10" type="ORF">MOX02_33640</name>
</gene>
<feature type="modified residue" description="4-aspartylphosphate" evidence="6">
    <location>
        <position position="67"/>
    </location>
</feature>
<evidence type="ECO:0000256" key="2">
    <source>
        <dbReference type="ARBA" id="ARBA00023012"/>
    </source>
</evidence>
<dbReference type="PROSITE" id="PS00622">
    <property type="entry name" value="HTH_LUXR_1"/>
    <property type="match status" value="1"/>
</dbReference>